<protein>
    <submittedName>
        <fullName evidence="4">Peptidase M23</fullName>
    </submittedName>
</protein>
<dbReference type="eggNOG" id="COG0739">
    <property type="taxonomic scope" value="Bacteria"/>
</dbReference>
<evidence type="ECO:0000259" key="3">
    <source>
        <dbReference type="Pfam" id="PF01551"/>
    </source>
</evidence>
<evidence type="ECO:0000313" key="5">
    <source>
        <dbReference type="Proteomes" id="UP000008467"/>
    </source>
</evidence>
<dbReference type="CDD" id="cd12797">
    <property type="entry name" value="M23_peptidase"/>
    <property type="match status" value="1"/>
</dbReference>
<dbReference type="KEGG" id="cle:Clole_3611"/>
<dbReference type="InterPro" id="IPR050570">
    <property type="entry name" value="Cell_wall_metabolism_enzyme"/>
</dbReference>
<dbReference type="Gene3D" id="2.70.70.10">
    <property type="entry name" value="Glucose Permease (Domain IIA)"/>
    <property type="match status" value="1"/>
</dbReference>
<keyword evidence="2" id="KW-0472">Membrane</keyword>
<reference evidence="4 5" key="1">
    <citation type="journal article" date="2011" name="J. Bacteriol.">
        <title>Complete genome sequence of the cellulose-degrading bacterium Cellulosilyticum lentocellum.</title>
        <authorList>
            <consortium name="US DOE Joint Genome Institute"/>
            <person name="Miller D.A."/>
            <person name="Suen G."/>
            <person name="Bruce D."/>
            <person name="Copeland A."/>
            <person name="Cheng J.F."/>
            <person name="Detter C."/>
            <person name="Goodwin L.A."/>
            <person name="Han C.S."/>
            <person name="Hauser L.J."/>
            <person name="Land M.L."/>
            <person name="Lapidus A."/>
            <person name="Lucas S."/>
            <person name="Meincke L."/>
            <person name="Pitluck S."/>
            <person name="Tapia R."/>
            <person name="Teshima H."/>
            <person name="Woyke T."/>
            <person name="Fox B.G."/>
            <person name="Angert E.R."/>
            <person name="Currie C.R."/>
        </authorList>
    </citation>
    <scope>NUCLEOTIDE SEQUENCE [LARGE SCALE GENOMIC DNA]</scope>
    <source>
        <strain evidence="5">ATCC 49066 / DSM 5427 / NCIMB 11756 / RHM5</strain>
    </source>
</reference>
<gene>
    <name evidence="4" type="ordered locus">Clole_3611</name>
</gene>
<dbReference type="PANTHER" id="PTHR21666:SF270">
    <property type="entry name" value="MUREIN HYDROLASE ACTIVATOR ENVC"/>
    <property type="match status" value="1"/>
</dbReference>
<dbReference type="Proteomes" id="UP000008467">
    <property type="component" value="Chromosome"/>
</dbReference>
<proteinExistence type="predicted"/>
<feature type="region of interest" description="Disordered" evidence="1">
    <location>
        <begin position="76"/>
        <end position="119"/>
    </location>
</feature>
<dbReference type="InterPro" id="IPR016047">
    <property type="entry name" value="M23ase_b-sheet_dom"/>
</dbReference>
<dbReference type="InterPro" id="IPR011055">
    <property type="entry name" value="Dup_hybrid_motif"/>
</dbReference>
<dbReference type="SUPFAM" id="SSF51261">
    <property type="entry name" value="Duplicated hybrid motif"/>
    <property type="match status" value="1"/>
</dbReference>
<evidence type="ECO:0000256" key="2">
    <source>
        <dbReference type="SAM" id="Phobius"/>
    </source>
</evidence>
<keyword evidence="2" id="KW-1133">Transmembrane helix</keyword>
<dbReference type="PANTHER" id="PTHR21666">
    <property type="entry name" value="PEPTIDASE-RELATED"/>
    <property type="match status" value="1"/>
</dbReference>
<dbReference type="STRING" id="642492.Clole_3611"/>
<dbReference type="Pfam" id="PF01551">
    <property type="entry name" value="Peptidase_M23"/>
    <property type="match status" value="1"/>
</dbReference>
<dbReference type="HOGENOM" id="CLU_029425_11_0_9"/>
<organism evidence="4 5">
    <name type="scientific">Cellulosilyticum lentocellum (strain ATCC 49066 / DSM 5427 / NCIMB 11756 / RHM5)</name>
    <name type="common">Clostridium lentocellum</name>
    <dbReference type="NCBI Taxonomy" id="642492"/>
    <lineage>
        <taxon>Bacteria</taxon>
        <taxon>Bacillati</taxon>
        <taxon>Bacillota</taxon>
        <taxon>Clostridia</taxon>
        <taxon>Lachnospirales</taxon>
        <taxon>Cellulosilyticaceae</taxon>
        <taxon>Cellulosilyticum</taxon>
    </lineage>
</organism>
<dbReference type="RefSeq" id="WP_013658570.1">
    <property type="nucleotide sequence ID" value="NC_015275.1"/>
</dbReference>
<evidence type="ECO:0000256" key="1">
    <source>
        <dbReference type="SAM" id="MobiDB-lite"/>
    </source>
</evidence>
<evidence type="ECO:0000313" key="4">
    <source>
        <dbReference type="EMBL" id="ADZ85294.1"/>
    </source>
</evidence>
<dbReference type="GO" id="GO:0004222">
    <property type="term" value="F:metalloendopeptidase activity"/>
    <property type="evidence" value="ECO:0007669"/>
    <property type="project" value="TreeGrafter"/>
</dbReference>
<keyword evidence="5" id="KW-1185">Reference proteome</keyword>
<name>F2JT75_CELLD</name>
<accession>F2JT75</accession>
<feature type="transmembrane region" description="Helical" evidence="2">
    <location>
        <begin position="12"/>
        <end position="33"/>
    </location>
</feature>
<sequence length="298" mass="32486">MKNKKLGQFLKKYGFYVAVSVISVGALVAIFVLPSQEGNVKNEANPYAKNEKTDGMLQGDLPNNVIIDEEDELDQTDKVTQNEATVQEDETKASEEVTNNTTAKDEVKPEVKTETFESTTASVTEEPFFADGDNFSWPVEGKIVVPYTDETTKYWFSESLNQTMRTFGICIAANENTEVKAIAKGTIVKIVDDSSSILEPGMPYVGKTMVIDHGNGYVSVYGFQGGTVNEDLLGQVVNEGDVLGTIGTPKGAFINVGDNLYLQVKHNDKVVSPMDFLKDSEETASVKTDSVDVGFATK</sequence>
<feature type="compositionally biased region" description="Basic and acidic residues" evidence="1">
    <location>
        <begin position="103"/>
        <end position="115"/>
    </location>
</feature>
<dbReference type="AlphaFoldDB" id="F2JT75"/>
<feature type="domain" description="M23ase beta-sheet core" evidence="3">
    <location>
        <begin position="168"/>
        <end position="273"/>
    </location>
</feature>
<dbReference type="EMBL" id="CP002582">
    <property type="protein sequence ID" value="ADZ85294.1"/>
    <property type="molecule type" value="Genomic_DNA"/>
</dbReference>
<keyword evidence="2" id="KW-0812">Transmembrane</keyword>